<evidence type="ECO:0000256" key="2">
    <source>
        <dbReference type="ARBA" id="ARBA00006478"/>
    </source>
</evidence>
<sequence length="308" mass="33734">MVTLIFTGTWSTDFSNVLLSFSKKAFAPSCVGRFADGEIRVELKDNIHGANVIIIQSTCPPVNENLMELLFMVSAANRNGAAYITAIVPYYGYARQDRRCANGMNISSADVATMLQTMGLRRLVTFDPHTLHLQGFFGPRVRVDYLEAQQLAVDFFENMDDLVIVSPDSGGIRRCRNFRSLMEARKNGQVINEAYVLKERVGINKVECSGMVGDVKGKNAIIIDDILDTGGTIVQAAEAVKSNGAKAVYIFITHGLFSGEALNRITNSSIELVVTTDTINHSDNVKAHPKIKIVTVAKLVADALNELE</sequence>
<keyword evidence="8" id="KW-0418">Kinase</keyword>
<dbReference type="NCBIfam" id="TIGR01251">
    <property type="entry name" value="ribP_PPkin"/>
    <property type="match status" value="1"/>
</dbReference>
<evidence type="ECO:0000256" key="10">
    <source>
        <dbReference type="ARBA" id="ARBA00022842"/>
    </source>
</evidence>
<feature type="domain" description="Ribose-phosphate pyrophosphokinase N-terminal" evidence="12">
    <location>
        <begin position="4"/>
        <end position="119"/>
    </location>
</feature>
<dbReference type="AlphaFoldDB" id="A0AAD9PL64"/>
<dbReference type="NCBIfam" id="NF002320">
    <property type="entry name" value="PRK01259.1"/>
    <property type="match status" value="1"/>
</dbReference>
<protein>
    <recommendedName>
        <fullName evidence="3">ribose-phosphate diphosphokinase</fullName>
        <ecNumber evidence="3">2.7.6.1</ecNumber>
    </recommendedName>
</protein>
<dbReference type="PANTHER" id="PTHR10210">
    <property type="entry name" value="RIBOSE-PHOSPHATE DIPHOSPHOKINASE FAMILY MEMBER"/>
    <property type="match status" value="1"/>
</dbReference>
<dbReference type="GO" id="GO:0005524">
    <property type="term" value="F:ATP binding"/>
    <property type="evidence" value="ECO:0007669"/>
    <property type="project" value="UniProtKB-KW"/>
</dbReference>
<comment type="catalytic activity">
    <reaction evidence="11">
        <text>D-ribose 5-phosphate + ATP = 5-phospho-alpha-D-ribose 1-diphosphate + AMP + H(+)</text>
        <dbReference type="Rhea" id="RHEA:15609"/>
        <dbReference type="ChEBI" id="CHEBI:15378"/>
        <dbReference type="ChEBI" id="CHEBI:30616"/>
        <dbReference type="ChEBI" id="CHEBI:58017"/>
        <dbReference type="ChEBI" id="CHEBI:78346"/>
        <dbReference type="ChEBI" id="CHEBI:456215"/>
        <dbReference type="EC" id="2.7.6.1"/>
    </reaction>
</comment>
<evidence type="ECO:0000256" key="8">
    <source>
        <dbReference type="ARBA" id="ARBA00022777"/>
    </source>
</evidence>
<keyword evidence="4" id="KW-0808">Transferase</keyword>
<dbReference type="GO" id="GO:0002189">
    <property type="term" value="C:ribose phosphate diphosphokinase complex"/>
    <property type="evidence" value="ECO:0007669"/>
    <property type="project" value="TreeGrafter"/>
</dbReference>
<keyword evidence="5" id="KW-0479">Metal-binding</keyword>
<dbReference type="RefSeq" id="XP_067803733.1">
    <property type="nucleotide sequence ID" value="XM_067947169.1"/>
</dbReference>
<evidence type="ECO:0000259" key="12">
    <source>
        <dbReference type="Pfam" id="PF13793"/>
    </source>
</evidence>
<dbReference type="InterPro" id="IPR000836">
    <property type="entry name" value="PRTase_dom"/>
</dbReference>
<dbReference type="CDD" id="cd06223">
    <property type="entry name" value="PRTases_typeI"/>
    <property type="match status" value="1"/>
</dbReference>
<dbReference type="PANTHER" id="PTHR10210:SF32">
    <property type="entry name" value="RIBOSE-PHOSPHATE PYROPHOSPHOKINASE 2"/>
    <property type="match status" value="1"/>
</dbReference>
<dbReference type="EMBL" id="JALLKP010000002">
    <property type="protein sequence ID" value="KAK2196891.1"/>
    <property type="molecule type" value="Genomic_DNA"/>
</dbReference>
<proteinExistence type="inferred from homology"/>
<keyword evidence="7" id="KW-0547">Nucleotide-binding</keyword>
<dbReference type="EC" id="2.7.6.1" evidence="3"/>
<comment type="similarity">
    <text evidence="2">Belongs to the ribose-phosphate pyrophosphokinase family.</text>
</comment>
<dbReference type="GO" id="GO:0006015">
    <property type="term" value="P:5-phosphoribose 1-diphosphate biosynthetic process"/>
    <property type="evidence" value="ECO:0007669"/>
    <property type="project" value="TreeGrafter"/>
</dbReference>
<dbReference type="Pfam" id="PF14572">
    <property type="entry name" value="Pribosyl_synth"/>
    <property type="match status" value="1"/>
</dbReference>
<dbReference type="InterPro" id="IPR029057">
    <property type="entry name" value="PRTase-like"/>
</dbReference>
<evidence type="ECO:0000256" key="5">
    <source>
        <dbReference type="ARBA" id="ARBA00022723"/>
    </source>
</evidence>
<keyword evidence="9" id="KW-0067">ATP-binding</keyword>
<organism evidence="13 14">
    <name type="scientific">Babesia duncani</name>
    <dbReference type="NCBI Taxonomy" id="323732"/>
    <lineage>
        <taxon>Eukaryota</taxon>
        <taxon>Sar</taxon>
        <taxon>Alveolata</taxon>
        <taxon>Apicomplexa</taxon>
        <taxon>Aconoidasida</taxon>
        <taxon>Piroplasmida</taxon>
        <taxon>Babesiidae</taxon>
        <taxon>Babesia</taxon>
    </lineage>
</organism>
<comment type="caution">
    <text evidence="13">The sequence shown here is derived from an EMBL/GenBank/DDBJ whole genome shotgun (WGS) entry which is preliminary data.</text>
</comment>
<evidence type="ECO:0000256" key="3">
    <source>
        <dbReference type="ARBA" id="ARBA00013247"/>
    </source>
</evidence>
<comment type="pathway">
    <text evidence="1">Metabolic intermediate biosynthesis; 5-phospho-alpha-D-ribose 1-diphosphate biosynthesis; 5-phospho-alpha-D-ribose 1-diphosphate from D-ribose 5-phosphate (route I): step 1/1.</text>
</comment>
<dbReference type="Gene3D" id="3.40.50.2020">
    <property type="match status" value="2"/>
</dbReference>
<dbReference type="KEGG" id="bdw:94336438"/>
<dbReference type="Pfam" id="PF13793">
    <property type="entry name" value="Pribosyltran_N"/>
    <property type="match status" value="1"/>
</dbReference>
<dbReference type="GO" id="GO:0005737">
    <property type="term" value="C:cytoplasm"/>
    <property type="evidence" value="ECO:0007669"/>
    <property type="project" value="TreeGrafter"/>
</dbReference>
<dbReference type="FunFam" id="3.40.50.2020:FF:000007">
    <property type="entry name" value="Ribose-phosphate pyrophosphokinase"/>
    <property type="match status" value="1"/>
</dbReference>
<dbReference type="GO" id="GO:0000287">
    <property type="term" value="F:magnesium ion binding"/>
    <property type="evidence" value="ECO:0007669"/>
    <property type="project" value="InterPro"/>
</dbReference>
<dbReference type="InterPro" id="IPR029099">
    <property type="entry name" value="Pribosyltran_N"/>
</dbReference>
<dbReference type="GO" id="GO:0004749">
    <property type="term" value="F:ribose phosphate diphosphokinase activity"/>
    <property type="evidence" value="ECO:0007669"/>
    <property type="project" value="UniProtKB-EC"/>
</dbReference>
<evidence type="ECO:0000256" key="11">
    <source>
        <dbReference type="ARBA" id="ARBA00049535"/>
    </source>
</evidence>
<keyword evidence="10" id="KW-0460">Magnesium</keyword>
<evidence type="ECO:0000256" key="1">
    <source>
        <dbReference type="ARBA" id="ARBA00004996"/>
    </source>
</evidence>
<dbReference type="Proteomes" id="UP001214638">
    <property type="component" value="Unassembled WGS sequence"/>
</dbReference>
<dbReference type="GO" id="GO:0016301">
    <property type="term" value="F:kinase activity"/>
    <property type="evidence" value="ECO:0007669"/>
    <property type="project" value="UniProtKB-KW"/>
</dbReference>
<gene>
    <name evidence="13" type="ORF">BdWA1_002140</name>
</gene>
<reference evidence="13" key="1">
    <citation type="journal article" date="2023" name="Nat. Microbiol.">
        <title>Babesia duncani multi-omics identifies virulence factors and drug targets.</title>
        <authorList>
            <person name="Singh P."/>
            <person name="Lonardi S."/>
            <person name="Liang Q."/>
            <person name="Vydyam P."/>
            <person name="Khabirova E."/>
            <person name="Fang T."/>
            <person name="Gihaz S."/>
            <person name="Thekkiniath J."/>
            <person name="Munshi M."/>
            <person name="Abel S."/>
            <person name="Ciampossin L."/>
            <person name="Batugedara G."/>
            <person name="Gupta M."/>
            <person name="Lu X.M."/>
            <person name="Lenz T."/>
            <person name="Chakravarty S."/>
            <person name="Cornillot E."/>
            <person name="Hu Y."/>
            <person name="Ma W."/>
            <person name="Gonzalez L.M."/>
            <person name="Sanchez S."/>
            <person name="Estrada K."/>
            <person name="Sanchez-Flores A."/>
            <person name="Montero E."/>
            <person name="Harb O.S."/>
            <person name="Le Roch K.G."/>
            <person name="Mamoun C.B."/>
        </authorList>
    </citation>
    <scope>NUCLEOTIDE SEQUENCE</scope>
    <source>
        <strain evidence="13">WA1</strain>
    </source>
</reference>
<evidence type="ECO:0000256" key="6">
    <source>
        <dbReference type="ARBA" id="ARBA00022727"/>
    </source>
</evidence>
<accession>A0AAD9PL64</accession>
<dbReference type="SMART" id="SM01400">
    <property type="entry name" value="Pribosyltran_N"/>
    <property type="match status" value="1"/>
</dbReference>
<dbReference type="InterPro" id="IPR005946">
    <property type="entry name" value="Rib-P_diPkinase"/>
</dbReference>
<evidence type="ECO:0000313" key="13">
    <source>
        <dbReference type="EMBL" id="KAK2196891.1"/>
    </source>
</evidence>
<evidence type="ECO:0000256" key="9">
    <source>
        <dbReference type="ARBA" id="ARBA00022840"/>
    </source>
</evidence>
<name>A0AAD9PL64_9APIC</name>
<dbReference type="SUPFAM" id="SSF53271">
    <property type="entry name" value="PRTase-like"/>
    <property type="match status" value="1"/>
</dbReference>
<evidence type="ECO:0000256" key="7">
    <source>
        <dbReference type="ARBA" id="ARBA00022741"/>
    </source>
</evidence>
<evidence type="ECO:0000313" key="14">
    <source>
        <dbReference type="Proteomes" id="UP001214638"/>
    </source>
</evidence>
<dbReference type="GO" id="GO:0006164">
    <property type="term" value="P:purine nucleotide biosynthetic process"/>
    <property type="evidence" value="ECO:0007669"/>
    <property type="project" value="TreeGrafter"/>
</dbReference>
<dbReference type="GeneID" id="94336438"/>
<evidence type="ECO:0000256" key="4">
    <source>
        <dbReference type="ARBA" id="ARBA00022679"/>
    </source>
</evidence>
<keyword evidence="14" id="KW-1185">Reference proteome</keyword>
<keyword evidence="6" id="KW-0545">Nucleotide biosynthesis</keyword>